<name>D8QTZ1_SELML</name>
<comment type="similarity">
    <text evidence="2">Belongs to the UPF0014 family.</text>
</comment>
<dbReference type="Proteomes" id="UP000001514">
    <property type="component" value="Unassembled WGS sequence"/>
</dbReference>
<reference evidence="7 8" key="1">
    <citation type="journal article" date="2011" name="Science">
        <title>The Selaginella genome identifies genetic changes associated with the evolution of vascular plants.</title>
        <authorList>
            <person name="Banks J.A."/>
            <person name="Nishiyama T."/>
            <person name="Hasebe M."/>
            <person name="Bowman J.L."/>
            <person name="Gribskov M."/>
            <person name="dePamphilis C."/>
            <person name="Albert V.A."/>
            <person name="Aono N."/>
            <person name="Aoyama T."/>
            <person name="Ambrose B.A."/>
            <person name="Ashton N.W."/>
            <person name="Axtell M.J."/>
            <person name="Barker E."/>
            <person name="Barker M.S."/>
            <person name="Bennetzen J.L."/>
            <person name="Bonawitz N.D."/>
            <person name="Chapple C."/>
            <person name="Cheng C."/>
            <person name="Correa L.G."/>
            <person name="Dacre M."/>
            <person name="DeBarry J."/>
            <person name="Dreyer I."/>
            <person name="Elias M."/>
            <person name="Engstrom E.M."/>
            <person name="Estelle M."/>
            <person name="Feng L."/>
            <person name="Finet C."/>
            <person name="Floyd S.K."/>
            <person name="Frommer W.B."/>
            <person name="Fujita T."/>
            <person name="Gramzow L."/>
            <person name="Gutensohn M."/>
            <person name="Harholt J."/>
            <person name="Hattori M."/>
            <person name="Heyl A."/>
            <person name="Hirai T."/>
            <person name="Hiwatashi Y."/>
            <person name="Ishikawa M."/>
            <person name="Iwata M."/>
            <person name="Karol K.G."/>
            <person name="Koehler B."/>
            <person name="Kolukisaoglu U."/>
            <person name="Kubo M."/>
            <person name="Kurata T."/>
            <person name="Lalonde S."/>
            <person name="Li K."/>
            <person name="Li Y."/>
            <person name="Litt A."/>
            <person name="Lyons E."/>
            <person name="Manning G."/>
            <person name="Maruyama T."/>
            <person name="Michael T.P."/>
            <person name="Mikami K."/>
            <person name="Miyazaki S."/>
            <person name="Morinaga S."/>
            <person name="Murata T."/>
            <person name="Mueller-Roeber B."/>
            <person name="Nelson D.R."/>
            <person name="Obara M."/>
            <person name="Oguri Y."/>
            <person name="Olmstead R.G."/>
            <person name="Onodera N."/>
            <person name="Petersen B.L."/>
            <person name="Pils B."/>
            <person name="Prigge M."/>
            <person name="Rensing S.A."/>
            <person name="Riano-Pachon D.M."/>
            <person name="Roberts A.W."/>
            <person name="Sato Y."/>
            <person name="Scheller H.V."/>
            <person name="Schulz B."/>
            <person name="Schulz C."/>
            <person name="Shakirov E.V."/>
            <person name="Shibagaki N."/>
            <person name="Shinohara N."/>
            <person name="Shippen D.E."/>
            <person name="Soerensen I."/>
            <person name="Sotooka R."/>
            <person name="Sugimoto N."/>
            <person name="Sugita M."/>
            <person name="Sumikawa N."/>
            <person name="Tanurdzic M."/>
            <person name="Theissen G."/>
            <person name="Ulvskov P."/>
            <person name="Wakazuki S."/>
            <person name="Weng J.K."/>
            <person name="Willats W.W."/>
            <person name="Wipf D."/>
            <person name="Wolf P.G."/>
            <person name="Yang L."/>
            <person name="Zimmer A.D."/>
            <person name="Zhu Q."/>
            <person name="Mitros T."/>
            <person name="Hellsten U."/>
            <person name="Loque D."/>
            <person name="Otillar R."/>
            <person name="Salamov A."/>
            <person name="Schmutz J."/>
            <person name="Shapiro H."/>
            <person name="Lindquist E."/>
            <person name="Lucas S."/>
            <person name="Rokhsar D."/>
            <person name="Grigoriev I.V."/>
        </authorList>
    </citation>
    <scope>NUCLEOTIDE SEQUENCE [LARGE SCALE GENOMIC DNA]</scope>
</reference>
<gene>
    <name evidence="7" type="ORF">SELMODRAFT_403374</name>
</gene>
<dbReference type="AlphaFoldDB" id="D8QTZ1"/>
<organism evidence="8">
    <name type="scientific">Selaginella moellendorffii</name>
    <name type="common">Spikemoss</name>
    <dbReference type="NCBI Taxonomy" id="88036"/>
    <lineage>
        <taxon>Eukaryota</taxon>
        <taxon>Viridiplantae</taxon>
        <taxon>Streptophyta</taxon>
        <taxon>Embryophyta</taxon>
        <taxon>Tracheophyta</taxon>
        <taxon>Lycopodiopsida</taxon>
        <taxon>Selaginellales</taxon>
        <taxon>Selaginellaceae</taxon>
        <taxon>Selaginella</taxon>
    </lineage>
</organism>
<dbReference type="EMBL" id="GL377566">
    <property type="protein sequence ID" value="EFJ37200.1"/>
    <property type="molecule type" value="Genomic_DNA"/>
</dbReference>
<keyword evidence="5 6" id="KW-0472">Membrane</keyword>
<evidence type="ECO:0000313" key="8">
    <source>
        <dbReference type="Proteomes" id="UP000001514"/>
    </source>
</evidence>
<feature type="transmembrane region" description="Helical" evidence="6">
    <location>
        <begin position="117"/>
        <end position="137"/>
    </location>
</feature>
<protein>
    <submittedName>
        <fullName evidence="7">Uncharacterized protein</fullName>
    </submittedName>
</protein>
<feature type="transmembrane region" description="Helical" evidence="6">
    <location>
        <begin position="245"/>
        <end position="265"/>
    </location>
</feature>
<evidence type="ECO:0000256" key="6">
    <source>
        <dbReference type="SAM" id="Phobius"/>
    </source>
</evidence>
<keyword evidence="4 6" id="KW-1133">Transmembrane helix</keyword>
<evidence type="ECO:0000256" key="1">
    <source>
        <dbReference type="ARBA" id="ARBA00004141"/>
    </source>
</evidence>
<dbReference type="InParanoid" id="D8QTZ1"/>
<evidence type="ECO:0000256" key="2">
    <source>
        <dbReference type="ARBA" id="ARBA00005268"/>
    </source>
</evidence>
<dbReference type="PANTHER" id="PTHR30028:SF0">
    <property type="entry name" value="PROTEIN ALUMINUM SENSITIVE 3"/>
    <property type="match status" value="1"/>
</dbReference>
<keyword evidence="8" id="KW-1185">Reference proteome</keyword>
<dbReference type="OMA" id="IMGVRTE"/>
<proteinExistence type="inferred from homology"/>
<evidence type="ECO:0000256" key="4">
    <source>
        <dbReference type="ARBA" id="ARBA00022989"/>
    </source>
</evidence>
<dbReference type="eggNOG" id="ENOG502RHEJ">
    <property type="taxonomic scope" value="Eukaryota"/>
</dbReference>
<dbReference type="Pfam" id="PF03649">
    <property type="entry name" value="UPF0014"/>
    <property type="match status" value="1"/>
</dbReference>
<dbReference type="KEGG" id="smo:SELMODRAFT_403374"/>
<keyword evidence="3 6" id="KW-0812">Transmembrane</keyword>
<dbReference type="HOGENOM" id="CLU_076147_1_0_1"/>
<dbReference type="InterPro" id="IPR005226">
    <property type="entry name" value="UPF0014_fam"/>
</dbReference>
<evidence type="ECO:0000256" key="5">
    <source>
        <dbReference type="ARBA" id="ARBA00023136"/>
    </source>
</evidence>
<dbReference type="PANTHER" id="PTHR30028">
    <property type="entry name" value="UPF0014 INNER MEMBRANE PROTEIN YBBM-RELATED"/>
    <property type="match status" value="1"/>
</dbReference>
<evidence type="ECO:0000313" key="7">
    <source>
        <dbReference type="EMBL" id="EFJ37200.1"/>
    </source>
</evidence>
<comment type="subcellular location">
    <subcellularLocation>
        <location evidence="1">Membrane</location>
        <topology evidence="1">Multi-pass membrane protein</topology>
    </subcellularLocation>
</comment>
<evidence type="ECO:0000256" key="3">
    <source>
        <dbReference type="ARBA" id="ARBA00022692"/>
    </source>
</evidence>
<feature type="transmembrane region" description="Helical" evidence="6">
    <location>
        <begin position="60"/>
        <end position="78"/>
    </location>
</feature>
<dbReference type="Gramene" id="EFJ37200">
    <property type="protein sequence ID" value="EFJ37200"/>
    <property type="gene ID" value="SELMODRAFT_403374"/>
</dbReference>
<dbReference type="GO" id="GO:0010044">
    <property type="term" value="P:response to aluminum ion"/>
    <property type="evidence" value="ECO:0000318"/>
    <property type="project" value="GO_Central"/>
</dbReference>
<sequence>MEGAVGAVGDLDVVACSILATTLKESFQSPECRRLVGTFVPVALAVAVSHKLGIGFEGDILVSIFRSSIQLVGLGYALKFIFEGEKIYMCSFAILFMILVSGHTAGKRSKELPKSRMVATLSLAVGAAGTLALMLLLRVYEFKARYIVPTAGYVIGNSMSIVGTTLERLRHDIYVHQGQIELALALGATPAQAVHPYIRRAILQGMGPIVDSLKTVGLVSMPGSMTGMLMGGSSPLEAVQMQIQVLYMLLGASALSCLFACSLGWRVLFSKNFQLQFDDTRVLS</sequence>
<dbReference type="STRING" id="88036.D8QTZ1"/>
<feature type="transmembrane region" description="Helical" evidence="6">
    <location>
        <begin position="87"/>
        <end position="105"/>
    </location>
</feature>
<dbReference type="GO" id="GO:0005886">
    <property type="term" value="C:plasma membrane"/>
    <property type="evidence" value="ECO:0000318"/>
    <property type="project" value="GO_Central"/>
</dbReference>
<accession>D8QTZ1</accession>